<dbReference type="AlphaFoldDB" id="A0A0B1RZ05"/>
<gene>
    <name evidence="1" type="ORF">OESDEN_24200</name>
</gene>
<dbReference type="Proteomes" id="UP000053660">
    <property type="component" value="Unassembled WGS sequence"/>
</dbReference>
<proteinExistence type="predicted"/>
<dbReference type="EMBL" id="KN612012">
    <property type="protein sequence ID" value="KHJ76180.1"/>
    <property type="molecule type" value="Genomic_DNA"/>
</dbReference>
<reference evidence="1 2" key="1">
    <citation type="submission" date="2014-03" db="EMBL/GenBank/DDBJ databases">
        <title>Draft genome of the hookworm Oesophagostomum dentatum.</title>
        <authorList>
            <person name="Mitreva M."/>
        </authorList>
    </citation>
    <scope>NUCLEOTIDE SEQUENCE [LARGE SCALE GENOMIC DNA]</scope>
    <source>
        <strain evidence="1 2">OD-Hann</strain>
    </source>
</reference>
<dbReference type="OrthoDB" id="5851732at2759"/>
<organism evidence="1 2">
    <name type="scientific">Oesophagostomum dentatum</name>
    <name type="common">Nodular worm</name>
    <dbReference type="NCBI Taxonomy" id="61180"/>
    <lineage>
        <taxon>Eukaryota</taxon>
        <taxon>Metazoa</taxon>
        <taxon>Ecdysozoa</taxon>
        <taxon>Nematoda</taxon>
        <taxon>Chromadorea</taxon>
        <taxon>Rhabditida</taxon>
        <taxon>Rhabditina</taxon>
        <taxon>Rhabditomorpha</taxon>
        <taxon>Strongyloidea</taxon>
        <taxon>Strongylidae</taxon>
        <taxon>Oesophagostomum</taxon>
    </lineage>
</organism>
<evidence type="ECO:0000313" key="2">
    <source>
        <dbReference type="Proteomes" id="UP000053660"/>
    </source>
</evidence>
<sequence length="63" mass="7326">MPFVCDQRPNKFTSLDVSYLPCYDIFENMKRCFFTAIRSKAQQKFGRGLSALQAEPREVLGEF</sequence>
<evidence type="ECO:0000313" key="1">
    <source>
        <dbReference type="EMBL" id="KHJ76180.1"/>
    </source>
</evidence>
<accession>A0A0B1RZ05</accession>
<protein>
    <submittedName>
        <fullName evidence="1">Uncharacterized protein</fullName>
    </submittedName>
</protein>
<name>A0A0B1RZ05_OESDE</name>
<keyword evidence="2" id="KW-1185">Reference proteome</keyword>